<dbReference type="EMBL" id="CM000160">
    <property type="protein sequence ID" value="EDW96766.2"/>
    <property type="molecule type" value="Genomic_DNA"/>
</dbReference>
<keyword evidence="2" id="KW-1185">Reference proteome</keyword>
<name>B4PKK7_DROYA</name>
<reference evidence="1 2" key="1">
    <citation type="journal article" date="2007" name="Nature">
        <title>Evolution of genes and genomes on the Drosophila phylogeny.</title>
        <authorList>
            <consortium name="Drosophila 12 Genomes Consortium"/>
            <person name="Clark A.G."/>
            <person name="Eisen M.B."/>
            <person name="Smith D.R."/>
            <person name="Bergman C.M."/>
            <person name="Oliver B."/>
            <person name="Markow T.A."/>
            <person name="Kaufman T.C."/>
            <person name="Kellis M."/>
            <person name="Gelbart W."/>
            <person name="Iyer V.N."/>
            <person name="Pollard D.A."/>
            <person name="Sackton T.B."/>
            <person name="Larracuente A.M."/>
            <person name="Singh N.D."/>
            <person name="Abad J.P."/>
            <person name="Abt D.N."/>
            <person name="Adryan B."/>
            <person name="Aguade M."/>
            <person name="Akashi H."/>
            <person name="Anderson W.W."/>
            <person name="Aquadro C.F."/>
            <person name="Ardell D.H."/>
            <person name="Arguello R."/>
            <person name="Artieri C.G."/>
            <person name="Barbash D.A."/>
            <person name="Barker D."/>
            <person name="Barsanti P."/>
            <person name="Batterham P."/>
            <person name="Batzoglou S."/>
            <person name="Begun D."/>
            <person name="Bhutkar A."/>
            <person name="Blanco E."/>
            <person name="Bosak S.A."/>
            <person name="Bradley R.K."/>
            <person name="Brand A.D."/>
            <person name="Brent M.R."/>
            <person name="Brooks A.N."/>
            <person name="Brown R.H."/>
            <person name="Butlin R.K."/>
            <person name="Caggese C."/>
            <person name="Calvi B.R."/>
            <person name="Bernardo de Carvalho A."/>
            <person name="Caspi A."/>
            <person name="Castrezana S."/>
            <person name="Celniker S.E."/>
            <person name="Chang J.L."/>
            <person name="Chapple C."/>
            <person name="Chatterji S."/>
            <person name="Chinwalla A."/>
            <person name="Civetta A."/>
            <person name="Clifton S.W."/>
            <person name="Comeron J.M."/>
            <person name="Costello J.C."/>
            <person name="Coyne J.A."/>
            <person name="Daub J."/>
            <person name="David R.G."/>
            <person name="Delcher A.L."/>
            <person name="Delehaunty K."/>
            <person name="Do C.B."/>
            <person name="Ebling H."/>
            <person name="Edwards K."/>
            <person name="Eickbush T."/>
            <person name="Evans J.D."/>
            <person name="Filipski A."/>
            <person name="Findeiss S."/>
            <person name="Freyhult E."/>
            <person name="Fulton L."/>
            <person name="Fulton R."/>
            <person name="Garcia A.C."/>
            <person name="Gardiner A."/>
            <person name="Garfield D.A."/>
            <person name="Garvin B.E."/>
            <person name="Gibson G."/>
            <person name="Gilbert D."/>
            <person name="Gnerre S."/>
            <person name="Godfrey J."/>
            <person name="Good R."/>
            <person name="Gotea V."/>
            <person name="Gravely B."/>
            <person name="Greenberg A.J."/>
            <person name="Griffiths-Jones S."/>
            <person name="Gross S."/>
            <person name="Guigo R."/>
            <person name="Gustafson E.A."/>
            <person name="Haerty W."/>
            <person name="Hahn M.W."/>
            <person name="Halligan D.L."/>
            <person name="Halpern A.L."/>
            <person name="Halter G.M."/>
            <person name="Han M.V."/>
            <person name="Heger A."/>
            <person name="Hillier L."/>
            <person name="Hinrichs A.S."/>
            <person name="Holmes I."/>
            <person name="Hoskins R.A."/>
            <person name="Hubisz M.J."/>
            <person name="Hultmark D."/>
            <person name="Huntley M.A."/>
            <person name="Jaffe D.B."/>
            <person name="Jagadeeshan S."/>
            <person name="Jeck W.R."/>
            <person name="Johnson J."/>
            <person name="Jones C.D."/>
            <person name="Jordan W.C."/>
            <person name="Karpen G.H."/>
            <person name="Kataoka E."/>
            <person name="Keightley P.D."/>
            <person name="Kheradpour P."/>
            <person name="Kirkness E.F."/>
            <person name="Koerich L.B."/>
            <person name="Kristiansen K."/>
            <person name="Kudrna D."/>
            <person name="Kulathinal R.J."/>
            <person name="Kumar S."/>
            <person name="Kwok R."/>
            <person name="Lander E."/>
            <person name="Langley C.H."/>
            <person name="Lapoint R."/>
            <person name="Lazzaro B.P."/>
            <person name="Lee S.J."/>
            <person name="Levesque L."/>
            <person name="Li R."/>
            <person name="Lin C.F."/>
            <person name="Lin M.F."/>
            <person name="Lindblad-Toh K."/>
            <person name="Llopart A."/>
            <person name="Long M."/>
            <person name="Low L."/>
            <person name="Lozovsky E."/>
            <person name="Lu J."/>
            <person name="Luo M."/>
            <person name="Machado C.A."/>
            <person name="Makalowski W."/>
            <person name="Marzo M."/>
            <person name="Matsuda M."/>
            <person name="Matzkin L."/>
            <person name="McAllister B."/>
            <person name="McBride C.S."/>
            <person name="McKernan B."/>
            <person name="McKernan K."/>
            <person name="Mendez-Lago M."/>
            <person name="Minx P."/>
            <person name="Mollenhauer M.U."/>
            <person name="Montooth K."/>
            <person name="Mount S.M."/>
            <person name="Mu X."/>
            <person name="Myers E."/>
            <person name="Negre B."/>
            <person name="Newfeld S."/>
            <person name="Nielsen R."/>
            <person name="Noor M.A."/>
            <person name="O'Grady P."/>
            <person name="Pachter L."/>
            <person name="Papaceit M."/>
            <person name="Parisi M.J."/>
            <person name="Parisi M."/>
            <person name="Parts L."/>
            <person name="Pedersen J.S."/>
            <person name="Pesole G."/>
            <person name="Phillippy A.M."/>
            <person name="Ponting C.P."/>
            <person name="Pop M."/>
            <person name="Porcelli D."/>
            <person name="Powell J.R."/>
            <person name="Prohaska S."/>
            <person name="Pruitt K."/>
            <person name="Puig M."/>
            <person name="Quesneville H."/>
            <person name="Ram K.R."/>
            <person name="Rand D."/>
            <person name="Rasmussen M.D."/>
            <person name="Reed L.K."/>
            <person name="Reenan R."/>
            <person name="Reily A."/>
            <person name="Remington K.A."/>
            <person name="Rieger T.T."/>
            <person name="Ritchie M.G."/>
            <person name="Robin C."/>
            <person name="Rogers Y.H."/>
            <person name="Rohde C."/>
            <person name="Rozas J."/>
            <person name="Rubenfield M.J."/>
            <person name="Ruiz A."/>
            <person name="Russo S."/>
            <person name="Salzberg S.L."/>
            <person name="Sanchez-Gracia A."/>
            <person name="Saranga D.J."/>
            <person name="Sato H."/>
            <person name="Schaeffer S.W."/>
            <person name="Schatz M.C."/>
            <person name="Schlenke T."/>
            <person name="Schwartz R."/>
            <person name="Segarra C."/>
            <person name="Singh R.S."/>
            <person name="Sirot L."/>
            <person name="Sirota M."/>
            <person name="Sisneros N.B."/>
            <person name="Smith C.D."/>
            <person name="Smith T.F."/>
            <person name="Spieth J."/>
            <person name="Stage D.E."/>
            <person name="Stark A."/>
            <person name="Stephan W."/>
            <person name="Strausberg R.L."/>
            <person name="Strempel S."/>
            <person name="Sturgill D."/>
            <person name="Sutton G."/>
            <person name="Sutton G.G."/>
            <person name="Tao W."/>
            <person name="Teichmann S."/>
            <person name="Tobari Y.N."/>
            <person name="Tomimura Y."/>
            <person name="Tsolas J.M."/>
            <person name="Valente V.L."/>
            <person name="Venter E."/>
            <person name="Venter J.C."/>
            <person name="Vicario S."/>
            <person name="Vieira F.G."/>
            <person name="Vilella A.J."/>
            <person name="Villasante A."/>
            <person name="Walenz B."/>
            <person name="Wang J."/>
            <person name="Wasserman M."/>
            <person name="Watts T."/>
            <person name="Wilson D."/>
            <person name="Wilson R.K."/>
            <person name="Wing R.A."/>
            <person name="Wolfner M.F."/>
            <person name="Wong A."/>
            <person name="Wong G.K."/>
            <person name="Wu C.I."/>
            <person name="Wu G."/>
            <person name="Yamamoto D."/>
            <person name="Yang H.P."/>
            <person name="Yang S.P."/>
            <person name="Yorke J.A."/>
            <person name="Yoshida K."/>
            <person name="Zdobnov E."/>
            <person name="Zhang P."/>
            <person name="Zhang Y."/>
            <person name="Zimin A.V."/>
            <person name="Baldwin J."/>
            <person name="Abdouelleil A."/>
            <person name="Abdulkadir J."/>
            <person name="Abebe A."/>
            <person name="Abera B."/>
            <person name="Abreu J."/>
            <person name="Acer S.C."/>
            <person name="Aftuck L."/>
            <person name="Alexander A."/>
            <person name="An P."/>
            <person name="Anderson E."/>
            <person name="Anderson S."/>
            <person name="Arachi H."/>
            <person name="Azer M."/>
            <person name="Bachantsang P."/>
            <person name="Barry A."/>
            <person name="Bayul T."/>
            <person name="Berlin A."/>
            <person name="Bessette D."/>
            <person name="Bloom T."/>
            <person name="Blye J."/>
            <person name="Boguslavskiy L."/>
            <person name="Bonnet C."/>
            <person name="Boukhgalter B."/>
            <person name="Bourzgui I."/>
            <person name="Brown A."/>
            <person name="Cahill P."/>
            <person name="Channer S."/>
            <person name="Cheshatsang Y."/>
            <person name="Chuda L."/>
            <person name="Citroen M."/>
            <person name="Collymore A."/>
            <person name="Cooke P."/>
            <person name="Costello M."/>
            <person name="D'Aco K."/>
            <person name="Daza R."/>
            <person name="De Haan G."/>
            <person name="DeGray S."/>
            <person name="DeMaso C."/>
            <person name="Dhargay N."/>
            <person name="Dooley K."/>
            <person name="Dooley E."/>
            <person name="Doricent M."/>
            <person name="Dorje P."/>
            <person name="Dorjee K."/>
            <person name="Dupes A."/>
            <person name="Elong R."/>
            <person name="Falk J."/>
            <person name="Farina A."/>
            <person name="Faro S."/>
            <person name="Ferguson D."/>
            <person name="Fisher S."/>
            <person name="Foley C.D."/>
            <person name="Franke A."/>
            <person name="Friedrich D."/>
            <person name="Gadbois L."/>
            <person name="Gearin G."/>
            <person name="Gearin C.R."/>
            <person name="Giannoukos G."/>
            <person name="Goode T."/>
            <person name="Graham J."/>
            <person name="Grandbois E."/>
            <person name="Grewal S."/>
            <person name="Gyaltsen K."/>
            <person name="Hafez N."/>
            <person name="Hagos B."/>
            <person name="Hall J."/>
            <person name="Henson C."/>
            <person name="Hollinger A."/>
            <person name="Honan T."/>
            <person name="Huard M.D."/>
            <person name="Hughes L."/>
            <person name="Hurhula B."/>
            <person name="Husby M.E."/>
            <person name="Kamat A."/>
            <person name="Kanga B."/>
            <person name="Kashin S."/>
            <person name="Khazanovich D."/>
            <person name="Kisner P."/>
            <person name="Lance K."/>
            <person name="Lara M."/>
            <person name="Lee W."/>
            <person name="Lennon N."/>
            <person name="Letendre F."/>
            <person name="LeVine R."/>
            <person name="Lipovsky A."/>
            <person name="Liu X."/>
            <person name="Liu J."/>
            <person name="Liu S."/>
            <person name="Lokyitsang T."/>
            <person name="Lokyitsang Y."/>
            <person name="Lubonja R."/>
            <person name="Lui A."/>
            <person name="MacDonald P."/>
            <person name="Magnisalis V."/>
            <person name="Maru K."/>
            <person name="Matthews C."/>
            <person name="McCusker W."/>
            <person name="McDonough S."/>
            <person name="Mehta T."/>
            <person name="Meldrim J."/>
            <person name="Meneus L."/>
            <person name="Mihai O."/>
            <person name="Mihalev A."/>
            <person name="Mihova T."/>
            <person name="Mittelman R."/>
            <person name="Mlenga V."/>
            <person name="Montmayeur A."/>
            <person name="Mulrain L."/>
            <person name="Navidi A."/>
            <person name="Naylor J."/>
            <person name="Negash T."/>
            <person name="Nguyen T."/>
            <person name="Nguyen N."/>
            <person name="Nicol R."/>
            <person name="Norbu C."/>
            <person name="Norbu N."/>
            <person name="Novod N."/>
            <person name="O'Neill B."/>
            <person name="Osman S."/>
            <person name="Markiewicz E."/>
            <person name="Oyono O.L."/>
            <person name="Patti C."/>
            <person name="Phunkhang P."/>
            <person name="Pierre F."/>
            <person name="Priest M."/>
            <person name="Raghuraman S."/>
            <person name="Rege F."/>
            <person name="Reyes R."/>
            <person name="Rise C."/>
            <person name="Rogov P."/>
            <person name="Ross K."/>
            <person name="Ryan E."/>
            <person name="Settipalli S."/>
            <person name="Shea T."/>
            <person name="Sherpa N."/>
            <person name="Shi L."/>
            <person name="Shih D."/>
            <person name="Sparrow T."/>
            <person name="Spaulding J."/>
            <person name="Stalker J."/>
            <person name="Stange-Thomann N."/>
            <person name="Stavropoulos S."/>
            <person name="Stone C."/>
            <person name="Strader C."/>
            <person name="Tesfaye S."/>
            <person name="Thomson T."/>
            <person name="Thoulutsang Y."/>
            <person name="Thoulutsang D."/>
            <person name="Topham K."/>
            <person name="Topping I."/>
            <person name="Tsamla T."/>
            <person name="Vassiliev H."/>
            <person name="Vo A."/>
            <person name="Wangchuk T."/>
            <person name="Wangdi T."/>
            <person name="Weiand M."/>
            <person name="Wilkinson J."/>
            <person name="Wilson A."/>
            <person name="Yadav S."/>
            <person name="Young G."/>
            <person name="Yu Q."/>
            <person name="Zembek L."/>
            <person name="Zhong D."/>
            <person name="Zimmer A."/>
            <person name="Zwirko Z."/>
            <person name="Jaffe D.B."/>
            <person name="Alvarez P."/>
            <person name="Brockman W."/>
            <person name="Butler J."/>
            <person name="Chin C."/>
            <person name="Gnerre S."/>
            <person name="Grabherr M."/>
            <person name="Kleber M."/>
            <person name="Mauceli E."/>
            <person name="MacCallum I."/>
        </authorList>
    </citation>
    <scope>NUCLEOTIDE SEQUENCE [LARGE SCALE GENOMIC DNA]</scope>
    <source>
        <strain evidence="2">Tai18E2 / Tucson 14021-0261.01</strain>
    </source>
</reference>
<dbReference type="AlphaFoldDB" id="B4PKK7"/>
<proteinExistence type="predicted"/>
<reference evidence="1 2" key="2">
    <citation type="journal article" date="2007" name="PLoS Biol.">
        <title>Principles of genome evolution in the Drosophila melanogaster species group.</title>
        <authorList>
            <person name="Ranz J.M."/>
            <person name="Maurin D."/>
            <person name="Chan Y.S."/>
            <person name="von Grotthuss M."/>
            <person name="Hillier L.W."/>
            <person name="Roote J."/>
            <person name="Ashburner M."/>
            <person name="Bergman C.M."/>
        </authorList>
    </citation>
    <scope>NUCLEOTIDE SEQUENCE [LARGE SCALE GENOMIC DNA]</scope>
    <source>
        <strain evidence="2">Tai18E2 / Tucson 14021-0261.01</strain>
    </source>
</reference>
<dbReference type="PANTHER" id="PTHR20898:SF0">
    <property type="entry name" value="DAEDALUS ON 3-RELATED"/>
    <property type="match status" value="1"/>
</dbReference>
<organism evidence="1 2">
    <name type="scientific">Drosophila yakuba</name>
    <name type="common">Fruit fly</name>
    <dbReference type="NCBI Taxonomy" id="7245"/>
    <lineage>
        <taxon>Eukaryota</taxon>
        <taxon>Metazoa</taxon>
        <taxon>Ecdysozoa</taxon>
        <taxon>Arthropoda</taxon>
        <taxon>Hexapoda</taxon>
        <taxon>Insecta</taxon>
        <taxon>Pterygota</taxon>
        <taxon>Neoptera</taxon>
        <taxon>Endopterygota</taxon>
        <taxon>Diptera</taxon>
        <taxon>Brachycera</taxon>
        <taxon>Muscomorpha</taxon>
        <taxon>Ephydroidea</taxon>
        <taxon>Drosophilidae</taxon>
        <taxon>Drosophila</taxon>
        <taxon>Sophophora</taxon>
    </lineage>
</organism>
<evidence type="ECO:0000313" key="1">
    <source>
        <dbReference type="EMBL" id="EDW96766.2"/>
    </source>
</evidence>
<dbReference type="InterPro" id="IPR010512">
    <property type="entry name" value="DUF1091"/>
</dbReference>
<evidence type="ECO:0000313" key="2">
    <source>
        <dbReference type="Proteomes" id="UP000002282"/>
    </source>
</evidence>
<dbReference type="OrthoDB" id="7931313at2759"/>
<dbReference type="eggNOG" id="ENOG502T73S">
    <property type="taxonomic scope" value="Eukaryota"/>
</dbReference>
<dbReference type="SMART" id="SM00697">
    <property type="entry name" value="DM8"/>
    <property type="match status" value="1"/>
</dbReference>
<accession>B4PKK7</accession>
<gene>
    <name evidence="1" type="primary">Dyak\GE26008</name>
    <name evidence="1" type="synonym">dyak_GLEANR_9589</name>
    <name evidence="1" type="synonym">GE26008</name>
    <name evidence="1" type="ORF">Dyak_GE26008</name>
</gene>
<dbReference type="PANTHER" id="PTHR20898">
    <property type="entry name" value="DAEDALUS ON 3-RELATED-RELATED"/>
    <property type="match status" value="1"/>
</dbReference>
<protein>
    <submittedName>
        <fullName evidence="1">Uncharacterized protein</fullName>
    </submittedName>
</protein>
<dbReference type="KEGG" id="dya:Dyak_GE26008"/>
<dbReference type="Pfam" id="PF06477">
    <property type="entry name" value="DUF1091"/>
    <property type="match status" value="1"/>
</dbReference>
<dbReference type="HOGENOM" id="CLU_119222_0_0_1"/>
<dbReference type="Proteomes" id="UP000002282">
    <property type="component" value="Chromosome 3R"/>
</dbReference>
<sequence length="224" mass="25743">MKGSKVYCEMKFSRFGWVSAFVLIRLAIEVVGDPSSFYMEFSSSPKKAVAVIRQIHVFGESNYMKTKIIIHEDRSHFDLYVQLIHELGSNHLIMNIKVRVKPEGSNVFVQLFEMRRVNFCEFLNEYNSNPMMQMVFKKNLNWQDIIVCPVRVGNYSLLNSGIAENIQPDGVQNGTYRFFAEIVEEIGEIAKVFALQVTSVVYIVDKELDCKFRGKALQCLSNDA</sequence>